<gene>
    <name evidence="1" type="ORF">AAFF_G00369770</name>
</gene>
<accession>A0AAD7R4L1</accession>
<dbReference type="Proteomes" id="UP001221898">
    <property type="component" value="Unassembled WGS sequence"/>
</dbReference>
<keyword evidence="2" id="KW-1185">Reference proteome</keyword>
<dbReference type="AlphaFoldDB" id="A0AAD7R4L1"/>
<proteinExistence type="predicted"/>
<evidence type="ECO:0000313" key="1">
    <source>
        <dbReference type="EMBL" id="KAJ8362534.1"/>
    </source>
</evidence>
<dbReference type="PANTHER" id="PTHR45913">
    <property type="entry name" value="EPM2A-INTERACTING PROTEIN 1"/>
    <property type="match status" value="1"/>
</dbReference>
<dbReference type="EMBL" id="JAINUG010000644">
    <property type="protein sequence ID" value="KAJ8362534.1"/>
    <property type="molecule type" value="Genomic_DNA"/>
</dbReference>
<name>A0AAD7R4L1_9TELE</name>
<evidence type="ECO:0000313" key="2">
    <source>
        <dbReference type="Proteomes" id="UP001221898"/>
    </source>
</evidence>
<dbReference type="PANTHER" id="PTHR45913:SF9">
    <property type="entry name" value="GENERAL TRANSCRIPTION FACTOR II-I REPEAT DOMAIN-CONTAINING PROTEIN 2-LIKE-RELATED"/>
    <property type="match status" value="1"/>
</dbReference>
<organism evidence="1 2">
    <name type="scientific">Aldrovandia affinis</name>
    <dbReference type="NCBI Taxonomy" id="143900"/>
    <lineage>
        <taxon>Eukaryota</taxon>
        <taxon>Metazoa</taxon>
        <taxon>Chordata</taxon>
        <taxon>Craniata</taxon>
        <taxon>Vertebrata</taxon>
        <taxon>Euteleostomi</taxon>
        <taxon>Actinopterygii</taxon>
        <taxon>Neopterygii</taxon>
        <taxon>Teleostei</taxon>
        <taxon>Notacanthiformes</taxon>
        <taxon>Halosauridae</taxon>
        <taxon>Aldrovandia</taxon>
    </lineage>
</organism>
<comment type="caution">
    <text evidence="1">The sequence shown here is derived from an EMBL/GenBank/DDBJ whole genome shotgun (WGS) entry which is preliminary data.</text>
</comment>
<reference evidence="1" key="1">
    <citation type="journal article" date="2023" name="Science">
        <title>Genome structures resolve the early diversification of teleost fishes.</title>
        <authorList>
            <person name="Parey E."/>
            <person name="Louis A."/>
            <person name="Montfort J."/>
            <person name="Bouchez O."/>
            <person name="Roques C."/>
            <person name="Iampietro C."/>
            <person name="Lluch J."/>
            <person name="Castinel A."/>
            <person name="Donnadieu C."/>
            <person name="Desvignes T."/>
            <person name="Floi Bucao C."/>
            <person name="Jouanno E."/>
            <person name="Wen M."/>
            <person name="Mejri S."/>
            <person name="Dirks R."/>
            <person name="Jansen H."/>
            <person name="Henkel C."/>
            <person name="Chen W.J."/>
            <person name="Zahm M."/>
            <person name="Cabau C."/>
            <person name="Klopp C."/>
            <person name="Thompson A.W."/>
            <person name="Robinson-Rechavi M."/>
            <person name="Braasch I."/>
            <person name="Lecointre G."/>
            <person name="Bobe J."/>
            <person name="Postlethwait J.H."/>
            <person name="Berthelot C."/>
            <person name="Roest Crollius H."/>
            <person name="Guiguen Y."/>
        </authorList>
    </citation>
    <scope>NUCLEOTIDE SEQUENCE</scope>
    <source>
        <strain evidence="1">NC1722</strain>
    </source>
</reference>
<sequence>MRRYAADISSLAEEFQQRFRDFAAIEQEITLFPLLSSVDPDDAPDHLQLELIELQCDAECRIGTNSSLLSTFTASWITAAIEQEITLFPSPSSVDPDDAPDHLQLELIELQCGAECRSRHQQPSCQLLPPAG</sequence>
<protein>
    <submittedName>
        <fullName evidence="1">Uncharacterized protein</fullName>
    </submittedName>
</protein>